<sequence length="329" mass="38883">MHTTIIHEKREHRKKLMKSLRIVFMPLAFLIQCIFFIPRLLGLEYFLIYLPFRAVSTIAHAKINCRLQDYTPKKHDVFICSYFKSGTNWTMHIAQQIAHRGQAEFDHIHNVIPWPDSPIPHYSISLEDPFDSPTNLRVIKTHLQAKNMPYNNEATYICVVRDPKDVFVSSYFFVRSLFFGKLMPLPKTWLKTYMGKYALHGPWAEFTAGYWEWRHRKNVLFITFEEMKDDLPEAIRKIATVMGVELNEEQFANVAHRSSYKYMKSIDHKFYPGPLTPFALTQGSMIRSGKKNNSQELISTKEQKQIDDYCRQHLQELNCDFPYENYILQ</sequence>
<reference evidence="5 6" key="1">
    <citation type="submission" date="2019-08" db="EMBL/GenBank/DDBJ databases">
        <title>Complete genome sequence of Candidatus Uab amorphum.</title>
        <authorList>
            <person name="Shiratori T."/>
            <person name="Suzuki S."/>
            <person name="Kakizawa Y."/>
            <person name="Ishida K."/>
        </authorList>
    </citation>
    <scope>NUCLEOTIDE SEQUENCE [LARGE SCALE GENOMIC DNA]</scope>
    <source>
        <strain evidence="5 6">SRT547</strain>
    </source>
</reference>
<proteinExistence type="inferred from homology"/>
<feature type="domain" description="Sulfotransferase" evidence="4">
    <location>
        <begin position="75"/>
        <end position="316"/>
    </location>
</feature>
<dbReference type="GO" id="GO:0008146">
    <property type="term" value="F:sulfotransferase activity"/>
    <property type="evidence" value="ECO:0007669"/>
    <property type="project" value="InterPro"/>
</dbReference>
<dbReference type="EMBL" id="AP019860">
    <property type="protein sequence ID" value="BBM83481.1"/>
    <property type="molecule type" value="Genomic_DNA"/>
</dbReference>
<dbReference type="InterPro" id="IPR027417">
    <property type="entry name" value="P-loop_NTPase"/>
</dbReference>
<dbReference type="InterPro" id="IPR000863">
    <property type="entry name" value="Sulfotransferase_dom"/>
</dbReference>
<dbReference type="RefSeq" id="WP_151967679.1">
    <property type="nucleotide sequence ID" value="NZ_AP019860.1"/>
</dbReference>
<dbReference type="PANTHER" id="PTHR11783">
    <property type="entry name" value="SULFOTRANSFERASE SULT"/>
    <property type="match status" value="1"/>
</dbReference>
<dbReference type="Pfam" id="PF00685">
    <property type="entry name" value="Sulfotransfer_1"/>
    <property type="match status" value="1"/>
</dbReference>
<keyword evidence="3" id="KW-0812">Transmembrane</keyword>
<evidence type="ECO:0000256" key="2">
    <source>
        <dbReference type="ARBA" id="ARBA00022679"/>
    </source>
</evidence>
<evidence type="ECO:0000313" key="6">
    <source>
        <dbReference type="Proteomes" id="UP000326354"/>
    </source>
</evidence>
<dbReference type="AlphaFoldDB" id="A0A5S9IL06"/>
<accession>A0A5S9IL06</accession>
<evidence type="ECO:0000313" key="5">
    <source>
        <dbReference type="EMBL" id="BBM83481.1"/>
    </source>
</evidence>
<dbReference type="Gene3D" id="3.40.50.300">
    <property type="entry name" value="P-loop containing nucleotide triphosphate hydrolases"/>
    <property type="match status" value="1"/>
</dbReference>
<protein>
    <submittedName>
        <fullName evidence="5">Sulfotransferase</fullName>
    </submittedName>
</protein>
<dbReference type="Proteomes" id="UP000326354">
    <property type="component" value="Chromosome"/>
</dbReference>
<dbReference type="OrthoDB" id="9804504at2"/>
<dbReference type="KEGG" id="uam:UABAM_01833"/>
<evidence type="ECO:0000259" key="4">
    <source>
        <dbReference type="Pfam" id="PF00685"/>
    </source>
</evidence>
<comment type="similarity">
    <text evidence="1">Belongs to the sulfotransferase 1 family.</text>
</comment>
<name>A0A5S9IL06_UABAM</name>
<organism evidence="5 6">
    <name type="scientific">Uabimicrobium amorphum</name>
    <dbReference type="NCBI Taxonomy" id="2596890"/>
    <lineage>
        <taxon>Bacteria</taxon>
        <taxon>Pseudomonadati</taxon>
        <taxon>Planctomycetota</taxon>
        <taxon>Candidatus Uabimicrobiia</taxon>
        <taxon>Candidatus Uabimicrobiales</taxon>
        <taxon>Candidatus Uabimicrobiaceae</taxon>
        <taxon>Candidatus Uabimicrobium</taxon>
    </lineage>
</organism>
<evidence type="ECO:0000256" key="1">
    <source>
        <dbReference type="ARBA" id="ARBA00005771"/>
    </source>
</evidence>
<feature type="transmembrane region" description="Helical" evidence="3">
    <location>
        <begin position="20"/>
        <end position="41"/>
    </location>
</feature>
<dbReference type="SUPFAM" id="SSF52540">
    <property type="entry name" value="P-loop containing nucleoside triphosphate hydrolases"/>
    <property type="match status" value="1"/>
</dbReference>
<keyword evidence="3" id="KW-1133">Transmembrane helix</keyword>
<keyword evidence="3" id="KW-0472">Membrane</keyword>
<keyword evidence="2 5" id="KW-0808">Transferase</keyword>
<evidence type="ECO:0000256" key="3">
    <source>
        <dbReference type="SAM" id="Phobius"/>
    </source>
</evidence>
<gene>
    <name evidence="5" type="ORF">UABAM_01833</name>
</gene>
<keyword evidence="6" id="KW-1185">Reference proteome</keyword>